<keyword evidence="2" id="KW-0812">Transmembrane</keyword>
<comment type="caution">
    <text evidence="3">The sequence shown here is derived from an EMBL/GenBank/DDBJ whole genome shotgun (WGS) entry which is preliminary data.</text>
</comment>
<sequence length="333" mass="38849">MSGILSTCRLGLIERLRELINLVPLCWAFILKTSCHKGKGPQSQIKNFNCLIIFNRKMRKCHFIQIRSQLLFLLHWHFSYQNLTTAADNTQIFNKTPNPIYYIFVNQTPFLNNSTLLQIPSHQQISKSLTLHFGNLKSNLTTAFVIPALLSVLVLSAFISFFDSLYSMLFILIISLNLFSLISFFCLWRRKFMKPYQARKSLLTVLESFHNFELAELWIRYRILSTYLKAMIYAVLVHIGSLIPLRTNFHNFFIKTSKVYEKWFEKVVKGPNVSWANRFIVKILNFDHHGPFVVFRGFQHSAFRHRSPPNLGFQSMKKKKTSGGNCGKSNYED</sequence>
<keyword evidence="2" id="KW-1133">Transmembrane helix</keyword>
<feature type="region of interest" description="Disordered" evidence="1">
    <location>
        <begin position="309"/>
        <end position="333"/>
    </location>
</feature>
<proteinExistence type="predicted"/>
<evidence type="ECO:0000256" key="2">
    <source>
        <dbReference type="SAM" id="Phobius"/>
    </source>
</evidence>
<reference evidence="3 4" key="1">
    <citation type="submission" date="2015-08" db="EMBL/GenBank/DDBJ databases">
        <title>Next Generation Sequencing and Analysis of the Genome of Puccinia sorghi L Schw, the Causal Agent of Maize Common Rust.</title>
        <authorList>
            <person name="Rochi L."/>
            <person name="Burguener G."/>
            <person name="Darino M."/>
            <person name="Turjanski A."/>
            <person name="Kreff E."/>
            <person name="Dieguez M.J."/>
            <person name="Sacco F."/>
        </authorList>
    </citation>
    <scope>NUCLEOTIDE SEQUENCE [LARGE SCALE GENOMIC DNA]</scope>
    <source>
        <strain evidence="3 4">RO10H11247</strain>
    </source>
</reference>
<dbReference type="VEuPathDB" id="FungiDB:VP01_2239g4"/>
<evidence type="ECO:0000313" key="4">
    <source>
        <dbReference type="Proteomes" id="UP000037035"/>
    </source>
</evidence>
<feature type="transmembrane region" description="Helical" evidence="2">
    <location>
        <begin position="227"/>
        <end position="245"/>
    </location>
</feature>
<keyword evidence="4" id="KW-1185">Reference proteome</keyword>
<evidence type="ECO:0000313" key="3">
    <source>
        <dbReference type="EMBL" id="KNZ57109.1"/>
    </source>
</evidence>
<protein>
    <submittedName>
        <fullName evidence="3">Uncharacterized protein</fullName>
    </submittedName>
</protein>
<gene>
    <name evidence="3" type="ORF">VP01_2239g4</name>
</gene>
<evidence type="ECO:0000256" key="1">
    <source>
        <dbReference type="SAM" id="MobiDB-lite"/>
    </source>
</evidence>
<keyword evidence="2" id="KW-0472">Membrane</keyword>
<dbReference type="Proteomes" id="UP000037035">
    <property type="component" value="Unassembled WGS sequence"/>
</dbReference>
<accession>A0A0L6V8R9</accession>
<feature type="transmembrane region" description="Helical" evidence="2">
    <location>
        <begin position="140"/>
        <end position="162"/>
    </location>
</feature>
<organism evidence="3 4">
    <name type="scientific">Puccinia sorghi</name>
    <dbReference type="NCBI Taxonomy" id="27349"/>
    <lineage>
        <taxon>Eukaryota</taxon>
        <taxon>Fungi</taxon>
        <taxon>Dikarya</taxon>
        <taxon>Basidiomycota</taxon>
        <taxon>Pucciniomycotina</taxon>
        <taxon>Pucciniomycetes</taxon>
        <taxon>Pucciniales</taxon>
        <taxon>Pucciniaceae</taxon>
        <taxon>Puccinia</taxon>
    </lineage>
</organism>
<name>A0A0L6V8R9_9BASI</name>
<feature type="transmembrane region" description="Helical" evidence="2">
    <location>
        <begin position="168"/>
        <end position="188"/>
    </location>
</feature>
<dbReference type="EMBL" id="LAVV01007102">
    <property type="protein sequence ID" value="KNZ57109.1"/>
    <property type="molecule type" value="Genomic_DNA"/>
</dbReference>
<dbReference type="AlphaFoldDB" id="A0A0L6V8R9"/>